<gene>
    <name evidence="3" type="ORF">FCN74_07980</name>
</gene>
<reference evidence="3 4" key="1">
    <citation type="submission" date="2019-04" db="EMBL/GenBank/DDBJ databases">
        <title>Psychroflexus halotolerans sp. nov., isolated from a marine solar saltern.</title>
        <authorList>
            <person name="Feng X."/>
        </authorList>
    </citation>
    <scope>NUCLEOTIDE SEQUENCE [LARGE SCALE GENOMIC DNA]</scope>
    <source>
        <strain evidence="3 4">WDS2C27</strain>
    </source>
</reference>
<dbReference type="InterPro" id="IPR000866">
    <property type="entry name" value="AhpC/TSA"/>
</dbReference>
<evidence type="ECO:0000256" key="1">
    <source>
        <dbReference type="SAM" id="SignalP"/>
    </source>
</evidence>
<dbReference type="EMBL" id="SWMU01000003">
    <property type="protein sequence ID" value="TKS55962.1"/>
    <property type="molecule type" value="Genomic_DNA"/>
</dbReference>
<accession>A0A4U5TQ02</accession>
<dbReference type="AlphaFoldDB" id="A0A4U5TQ02"/>
<feature type="domain" description="Alkyl hydroperoxide reductase subunit C/ Thiol specific antioxidant" evidence="2">
    <location>
        <begin position="24"/>
        <end position="142"/>
    </location>
</feature>
<dbReference type="Gene3D" id="3.40.30.10">
    <property type="entry name" value="Glutaredoxin"/>
    <property type="match status" value="1"/>
</dbReference>
<dbReference type="OrthoDB" id="662072at2"/>
<dbReference type="GO" id="GO:0016491">
    <property type="term" value="F:oxidoreductase activity"/>
    <property type="evidence" value="ECO:0007669"/>
    <property type="project" value="InterPro"/>
</dbReference>
<evidence type="ECO:0000313" key="4">
    <source>
        <dbReference type="Proteomes" id="UP000306552"/>
    </source>
</evidence>
<dbReference type="Proteomes" id="UP000306552">
    <property type="component" value="Unassembled WGS sequence"/>
</dbReference>
<comment type="caution">
    <text evidence="3">The sequence shown here is derived from an EMBL/GenBank/DDBJ whole genome shotgun (WGS) entry which is preliminary data.</text>
</comment>
<protein>
    <submittedName>
        <fullName evidence="3">Redoxin domain-containing protein</fullName>
    </submittedName>
</protein>
<keyword evidence="4" id="KW-1185">Reference proteome</keyword>
<proteinExistence type="predicted"/>
<dbReference type="Pfam" id="PF00578">
    <property type="entry name" value="AhpC-TSA"/>
    <property type="match status" value="1"/>
</dbReference>
<feature type="chain" id="PRO_5020388138" evidence="1">
    <location>
        <begin position="19"/>
        <end position="159"/>
    </location>
</feature>
<name>A0A4U5TQ02_9FLAO</name>
<keyword evidence="1" id="KW-0732">Signal</keyword>
<dbReference type="GO" id="GO:0016209">
    <property type="term" value="F:antioxidant activity"/>
    <property type="evidence" value="ECO:0007669"/>
    <property type="project" value="InterPro"/>
</dbReference>
<dbReference type="SUPFAM" id="SSF52833">
    <property type="entry name" value="Thioredoxin-like"/>
    <property type="match status" value="1"/>
</dbReference>
<evidence type="ECO:0000313" key="3">
    <source>
        <dbReference type="EMBL" id="TKS55962.1"/>
    </source>
</evidence>
<dbReference type="RefSeq" id="WP_138932077.1">
    <property type="nucleotide sequence ID" value="NZ_SWMU01000003.1"/>
</dbReference>
<organism evidence="3 4">
    <name type="scientific">Mesohalobacter halotolerans</name>
    <dbReference type="NCBI Taxonomy" id="1883405"/>
    <lineage>
        <taxon>Bacteria</taxon>
        <taxon>Pseudomonadati</taxon>
        <taxon>Bacteroidota</taxon>
        <taxon>Flavobacteriia</taxon>
        <taxon>Flavobacteriales</taxon>
        <taxon>Flavobacteriaceae</taxon>
        <taxon>Mesohalobacter</taxon>
    </lineage>
</organism>
<feature type="signal peptide" evidence="1">
    <location>
        <begin position="1"/>
        <end position="18"/>
    </location>
</feature>
<evidence type="ECO:0000259" key="2">
    <source>
        <dbReference type="Pfam" id="PF00578"/>
    </source>
</evidence>
<dbReference type="InterPro" id="IPR036249">
    <property type="entry name" value="Thioredoxin-like_sf"/>
</dbReference>
<sequence>MKNLILFIALISTSAIIAQDYPKSLPEFEIWNQNNEKFSQDDVSTESYSYFVYFNPTCRHCQTAFKTLNLHVDKLKNARVKLYPVSTKGQKETLEFFKGFAPKLLDLSNIQILLEDDYKFADVFFVGSYPTAYLYDKQHKLIKVYKGEGEIMGFLDEIK</sequence>